<evidence type="ECO:0000313" key="14">
    <source>
        <dbReference type="WBParaSite" id="SSLN_0000222601-mRNA-1"/>
    </source>
</evidence>
<feature type="region of interest" description="Disordered" evidence="9">
    <location>
        <begin position="48"/>
        <end position="127"/>
    </location>
</feature>
<dbReference type="Gene3D" id="2.130.10.10">
    <property type="entry name" value="YVTN repeat-like/Quinoprotein amine dehydrogenase"/>
    <property type="match status" value="2"/>
</dbReference>
<feature type="domain" description="EML-like second beta-propeller" evidence="11">
    <location>
        <begin position="646"/>
        <end position="942"/>
    </location>
</feature>
<dbReference type="OrthoDB" id="47802at2759"/>
<name>A0A183SD58_SCHSO</name>
<dbReference type="InterPro" id="IPR055439">
    <property type="entry name" value="Beta-prop_EML_1st"/>
</dbReference>
<evidence type="ECO:0000259" key="10">
    <source>
        <dbReference type="Pfam" id="PF23409"/>
    </source>
</evidence>
<dbReference type="SUPFAM" id="SSF50978">
    <property type="entry name" value="WD40 repeat-like"/>
    <property type="match status" value="1"/>
</dbReference>
<proteinExistence type="inferred from homology"/>
<dbReference type="InterPro" id="IPR001680">
    <property type="entry name" value="WD40_rpt"/>
</dbReference>
<dbReference type="Pfam" id="PF23409">
    <property type="entry name" value="Beta-prop_EML"/>
    <property type="match status" value="1"/>
</dbReference>
<dbReference type="CDD" id="cd21931">
    <property type="entry name" value="TD_EMAP-like"/>
    <property type="match status" value="1"/>
</dbReference>
<dbReference type="SUPFAM" id="SSF50998">
    <property type="entry name" value="Quinoprotein alcohol dehydrogenase-like"/>
    <property type="match status" value="1"/>
</dbReference>
<feature type="domain" description="EML-like first beta-propeller" evidence="10">
    <location>
        <begin position="364"/>
        <end position="628"/>
    </location>
</feature>
<evidence type="ECO:0000256" key="5">
    <source>
        <dbReference type="ARBA" id="ARBA00022701"/>
    </source>
</evidence>
<feature type="repeat" description="WD" evidence="8">
    <location>
        <begin position="638"/>
        <end position="670"/>
    </location>
</feature>
<keyword evidence="13" id="KW-1185">Reference proteome</keyword>
<evidence type="ECO:0000256" key="8">
    <source>
        <dbReference type="PROSITE-ProRule" id="PRU00221"/>
    </source>
</evidence>
<accession>A0A183SD58</accession>
<dbReference type="WBParaSite" id="SSLN_0000222601-mRNA-1">
    <property type="protein sequence ID" value="SSLN_0000222601-mRNA-1"/>
    <property type="gene ID" value="SSLN_0000222601"/>
</dbReference>
<keyword evidence="4 8" id="KW-0853">WD repeat</keyword>
<feature type="compositionally biased region" description="Basic and acidic residues" evidence="9">
    <location>
        <begin position="219"/>
        <end position="229"/>
    </location>
</feature>
<evidence type="ECO:0000256" key="2">
    <source>
        <dbReference type="ARBA" id="ARBA00006489"/>
    </source>
</evidence>
<evidence type="ECO:0000313" key="12">
    <source>
        <dbReference type="EMBL" id="VDL88541.1"/>
    </source>
</evidence>
<dbReference type="FunFam" id="2.130.10.10:FF:000320">
    <property type="entry name" value="echinoderm microtubule-associated protein-like 6"/>
    <property type="match status" value="1"/>
</dbReference>
<dbReference type="PROSITE" id="PS50294">
    <property type="entry name" value="WD_REPEATS_REGION"/>
    <property type="match status" value="2"/>
</dbReference>
<keyword evidence="6" id="KW-0677">Repeat</keyword>
<reference evidence="14" key="1">
    <citation type="submission" date="2016-06" db="UniProtKB">
        <authorList>
            <consortium name="WormBaseParasite"/>
        </authorList>
    </citation>
    <scope>IDENTIFICATION</scope>
</reference>
<dbReference type="InterPro" id="IPR049813">
    <property type="entry name" value="Elp-1-like_TD"/>
</dbReference>
<dbReference type="GO" id="GO:0000226">
    <property type="term" value="P:microtubule cytoskeleton organization"/>
    <property type="evidence" value="ECO:0007669"/>
    <property type="project" value="TreeGrafter"/>
</dbReference>
<evidence type="ECO:0000313" key="13">
    <source>
        <dbReference type="Proteomes" id="UP000275846"/>
    </source>
</evidence>
<feature type="repeat" description="WD" evidence="8">
    <location>
        <begin position="796"/>
        <end position="837"/>
    </location>
</feature>
<dbReference type="EMBL" id="UYSU01032185">
    <property type="protein sequence ID" value="VDL88541.1"/>
    <property type="molecule type" value="Genomic_DNA"/>
</dbReference>
<keyword evidence="5" id="KW-0493">Microtubule</keyword>
<feature type="repeat" description="WD" evidence="8">
    <location>
        <begin position="908"/>
        <end position="944"/>
    </location>
</feature>
<evidence type="ECO:0000256" key="6">
    <source>
        <dbReference type="ARBA" id="ARBA00022737"/>
    </source>
</evidence>
<reference evidence="12 13" key="2">
    <citation type="submission" date="2018-11" db="EMBL/GenBank/DDBJ databases">
        <authorList>
            <consortium name="Pathogen Informatics"/>
        </authorList>
    </citation>
    <scope>NUCLEOTIDE SEQUENCE [LARGE SCALE GENOMIC DNA]</scope>
    <source>
        <strain evidence="12 13">NST_G2</strain>
    </source>
</reference>
<dbReference type="InterPro" id="IPR005108">
    <property type="entry name" value="HELP"/>
</dbReference>
<evidence type="ECO:0000259" key="11">
    <source>
        <dbReference type="Pfam" id="PF23414"/>
    </source>
</evidence>
<dbReference type="InterPro" id="IPR050630">
    <property type="entry name" value="WD_repeat_EMAP"/>
</dbReference>
<feature type="region of interest" description="Disordered" evidence="9">
    <location>
        <begin position="210"/>
        <end position="235"/>
    </location>
</feature>
<keyword evidence="3" id="KW-0963">Cytoplasm</keyword>
<dbReference type="InterPro" id="IPR011047">
    <property type="entry name" value="Quinoprotein_ADH-like_sf"/>
</dbReference>
<sequence>MDGLLLDDAQNLRDRLTYLEKKVAEQAEDLACMKSAIADCIRRMGQMESTRAATPLANLSGSRPRMPRRGPGSLSSASPRRPLTSSQSGNTVRAAPQSARPTNQALTPTQQQKSIKSPGVVSRHGVAGTFGGAKARLELLSSVMKTRMETCLFSEDEDPLEPDTWCSVYGVSGAGGGFLRKRTYFHSPDSNLARFRTTPHVPLSQRAAHTLSSPTGDMQRSHQPTDRPAKSLHPAAWRPGGLAIKSTASLPPLPPQRLIPAKWINHAETPQVYPPHLPVCGGWVSEEGILRFFLRGRGITLYAPTDEGADYDFSEVVNPPEEQLKLDYGYRGKDCRNNVHLLPTGEIVYFVAAVVVLYNIQEHSQRHYLEHNDDVKCLTVHPDRITVASGQTAGHSKDGTPHVRVWNSVSLETLQIIGLGAFENSVCCLSFSKTDSGAMLVVVDEAPDHNISLWDWQKARRMTETKCSTEPVTAAEFTPLDENTLVTIGKSHIAFWTYDGSTLSKKSGVFDKYEKPKFILCMAFAENGDLLTGDSNGQILVWPRGGARISHAVTGAHTGGIFALCFTKEGNLISGGGKDYRMVEYDSAYNPTGLVVEISAWYGPVRALVSGPGGAVFVSTIHSAILHGKMGEEFTALVQGHSDEFWALAAHPQTHHFLTAGKDGNIFLWDSLTRNMVWAENLSEEVSCADFYPAVTARTASNENGDAETAGEAAGAGAPLPDSVPVFVVGTNTGRWIVLDATLHQIIAAHSESTEPIQCIAFSPNGQYVAIGCRDNLIYVYNVFENGVKYTRLGKCSGHSSFVLHLDWSEDSQYLRTTSGDYELLYWTVSNCRQVTAVSSLRDVRWATQTCQLGWGVAGIWPPGSDGTDINAVSRSHSTRLLATADDFGKVNLFRYPCSHLNSKCHTYGGHSSHVTNVQFLFDDSRLISAGGADTAVLQWEVFT</sequence>
<dbReference type="GO" id="GO:0005874">
    <property type="term" value="C:microtubule"/>
    <property type="evidence" value="ECO:0007669"/>
    <property type="project" value="UniProtKB-KW"/>
</dbReference>
<dbReference type="PANTHER" id="PTHR13720">
    <property type="entry name" value="WD-40 REPEAT PROTEIN"/>
    <property type="match status" value="1"/>
</dbReference>
<evidence type="ECO:0000256" key="9">
    <source>
        <dbReference type="SAM" id="MobiDB-lite"/>
    </source>
</evidence>
<dbReference type="STRING" id="70667.A0A183SD58"/>
<dbReference type="InterPro" id="IPR055442">
    <property type="entry name" value="Beta-prop_EML-like_2nd"/>
</dbReference>
<dbReference type="SMART" id="SM00320">
    <property type="entry name" value="WD40"/>
    <property type="match status" value="9"/>
</dbReference>
<keyword evidence="7" id="KW-0206">Cytoskeleton</keyword>
<evidence type="ECO:0000256" key="4">
    <source>
        <dbReference type="ARBA" id="ARBA00022574"/>
    </source>
</evidence>
<dbReference type="GO" id="GO:0008017">
    <property type="term" value="F:microtubule binding"/>
    <property type="evidence" value="ECO:0007669"/>
    <property type="project" value="TreeGrafter"/>
</dbReference>
<dbReference type="InterPro" id="IPR036322">
    <property type="entry name" value="WD40_repeat_dom_sf"/>
</dbReference>
<dbReference type="Proteomes" id="UP000275846">
    <property type="component" value="Unassembled WGS sequence"/>
</dbReference>
<dbReference type="PANTHER" id="PTHR13720:SF50">
    <property type="entry name" value="ECHINODERM MICROTUBULE-ASSOCIATED PROTEIN-LIKE 2"/>
    <property type="match status" value="1"/>
</dbReference>
<dbReference type="Pfam" id="PF23414">
    <property type="entry name" value="Beta-prop_EML_2"/>
    <property type="match status" value="1"/>
</dbReference>
<dbReference type="GO" id="GO:0072686">
    <property type="term" value="C:mitotic spindle"/>
    <property type="evidence" value="ECO:0007669"/>
    <property type="project" value="TreeGrafter"/>
</dbReference>
<feature type="compositionally biased region" description="Low complexity" evidence="9">
    <location>
        <begin position="59"/>
        <end position="76"/>
    </location>
</feature>
<gene>
    <name evidence="12" type="ORF">SSLN_LOCUS2156</name>
</gene>
<protein>
    <submittedName>
        <fullName evidence="14">HELP domain-containing protein</fullName>
    </submittedName>
</protein>
<dbReference type="AlphaFoldDB" id="A0A183SD58"/>
<dbReference type="InterPro" id="IPR015943">
    <property type="entry name" value="WD40/YVTN_repeat-like_dom_sf"/>
</dbReference>
<comment type="subcellular location">
    <subcellularLocation>
        <location evidence="1">Cytoplasm</location>
        <location evidence="1">Cytoskeleton</location>
    </subcellularLocation>
</comment>
<evidence type="ECO:0000256" key="7">
    <source>
        <dbReference type="ARBA" id="ARBA00023212"/>
    </source>
</evidence>
<evidence type="ECO:0000256" key="1">
    <source>
        <dbReference type="ARBA" id="ARBA00004245"/>
    </source>
</evidence>
<dbReference type="Pfam" id="PF03451">
    <property type="entry name" value="HELP"/>
    <property type="match status" value="1"/>
</dbReference>
<dbReference type="PROSITE" id="PS50082">
    <property type="entry name" value="WD_REPEATS_2"/>
    <property type="match status" value="3"/>
</dbReference>
<evidence type="ECO:0000256" key="3">
    <source>
        <dbReference type="ARBA" id="ARBA00022490"/>
    </source>
</evidence>
<feature type="compositionally biased region" description="Polar residues" evidence="9">
    <location>
        <begin position="99"/>
        <end position="115"/>
    </location>
</feature>
<comment type="similarity">
    <text evidence="2">Belongs to the WD repeat EMAP family.</text>
</comment>
<organism evidence="14">
    <name type="scientific">Schistocephalus solidus</name>
    <name type="common">Tapeworm</name>
    <dbReference type="NCBI Taxonomy" id="70667"/>
    <lineage>
        <taxon>Eukaryota</taxon>
        <taxon>Metazoa</taxon>
        <taxon>Spiralia</taxon>
        <taxon>Lophotrochozoa</taxon>
        <taxon>Platyhelminthes</taxon>
        <taxon>Cestoda</taxon>
        <taxon>Eucestoda</taxon>
        <taxon>Diphyllobothriidea</taxon>
        <taxon>Diphyllobothriidae</taxon>
        <taxon>Schistocephalus</taxon>
    </lineage>
</organism>